<proteinExistence type="predicted"/>
<keyword evidence="2" id="KW-1185">Reference proteome</keyword>
<name>A0ABR2LCW4_9ASPA</name>
<evidence type="ECO:0000313" key="2">
    <source>
        <dbReference type="Proteomes" id="UP001412067"/>
    </source>
</evidence>
<dbReference type="Proteomes" id="UP001412067">
    <property type="component" value="Unassembled WGS sequence"/>
</dbReference>
<organism evidence="1 2">
    <name type="scientific">Platanthera guangdongensis</name>
    <dbReference type="NCBI Taxonomy" id="2320717"/>
    <lineage>
        <taxon>Eukaryota</taxon>
        <taxon>Viridiplantae</taxon>
        <taxon>Streptophyta</taxon>
        <taxon>Embryophyta</taxon>
        <taxon>Tracheophyta</taxon>
        <taxon>Spermatophyta</taxon>
        <taxon>Magnoliopsida</taxon>
        <taxon>Liliopsida</taxon>
        <taxon>Asparagales</taxon>
        <taxon>Orchidaceae</taxon>
        <taxon>Orchidoideae</taxon>
        <taxon>Orchideae</taxon>
        <taxon>Orchidinae</taxon>
        <taxon>Platanthera</taxon>
    </lineage>
</organism>
<reference evidence="1 2" key="1">
    <citation type="journal article" date="2022" name="Nat. Plants">
        <title>Genomes of leafy and leafless Platanthera orchids illuminate the evolution of mycoheterotrophy.</title>
        <authorList>
            <person name="Li M.H."/>
            <person name="Liu K.W."/>
            <person name="Li Z."/>
            <person name="Lu H.C."/>
            <person name="Ye Q.L."/>
            <person name="Zhang D."/>
            <person name="Wang J.Y."/>
            <person name="Li Y.F."/>
            <person name="Zhong Z.M."/>
            <person name="Liu X."/>
            <person name="Yu X."/>
            <person name="Liu D.K."/>
            <person name="Tu X.D."/>
            <person name="Liu B."/>
            <person name="Hao Y."/>
            <person name="Liao X.Y."/>
            <person name="Jiang Y.T."/>
            <person name="Sun W.H."/>
            <person name="Chen J."/>
            <person name="Chen Y.Q."/>
            <person name="Ai Y."/>
            <person name="Zhai J.W."/>
            <person name="Wu S.S."/>
            <person name="Zhou Z."/>
            <person name="Hsiao Y.Y."/>
            <person name="Wu W.L."/>
            <person name="Chen Y.Y."/>
            <person name="Lin Y.F."/>
            <person name="Hsu J.L."/>
            <person name="Li C.Y."/>
            <person name="Wang Z.W."/>
            <person name="Zhao X."/>
            <person name="Zhong W.Y."/>
            <person name="Ma X.K."/>
            <person name="Ma L."/>
            <person name="Huang J."/>
            <person name="Chen G.Z."/>
            <person name="Huang M.Z."/>
            <person name="Huang L."/>
            <person name="Peng D.H."/>
            <person name="Luo Y.B."/>
            <person name="Zou S.Q."/>
            <person name="Chen S.P."/>
            <person name="Lan S."/>
            <person name="Tsai W.C."/>
            <person name="Van de Peer Y."/>
            <person name="Liu Z.J."/>
        </authorList>
    </citation>
    <scope>NUCLEOTIDE SEQUENCE [LARGE SCALE GENOMIC DNA]</scope>
    <source>
        <strain evidence="1">Lor288</strain>
    </source>
</reference>
<evidence type="ECO:0000313" key="1">
    <source>
        <dbReference type="EMBL" id="KAK8937913.1"/>
    </source>
</evidence>
<dbReference type="EMBL" id="JBBWWR010000021">
    <property type="protein sequence ID" value="KAK8937913.1"/>
    <property type="molecule type" value="Genomic_DNA"/>
</dbReference>
<protein>
    <submittedName>
        <fullName evidence="1">Transcription initiation factor IIF subunit alpha</fullName>
    </submittedName>
</protein>
<gene>
    <name evidence="1" type="primary">RAP74</name>
    <name evidence="1" type="ORF">KSP40_PGU000549</name>
</gene>
<comment type="caution">
    <text evidence="1">The sequence shown here is derived from an EMBL/GenBank/DDBJ whole genome shotgun (WGS) entry which is preliminary data.</text>
</comment>
<accession>A0ABR2LCW4</accession>
<sequence length="88" mass="10255">MWLPQLTVSIKYLKKSERDRVSKFIKPRGSFKEQGSARNLLLLDVNEPTDFDFVAKEREAQEKAAFADILKRISKIQKNNGQNYVVLR</sequence>
<dbReference type="InterPro" id="IPR036388">
    <property type="entry name" value="WH-like_DNA-bd_sf"/>
</dbReference>
<dbReference type="Gene3D" id="1.10.10.10">
    <property type="entry name" value="Winged helix-like DNA-binding domain superfamily/Winged helix DNA-binding domain"/>
    <property type="match status" value="1"/>
</dbReference>